<evidence type="ECO:0000256" key="4">
    <source>
        <dbReference type="ARBA" id="ARBA00022692"/>
    </source>
</evidence>
<feature type="transmembrane region" description="Helical" evidence="7">
    <location>
        <begin position="109"/>
        <end position="130"/>
    </location>
</feature>
<dbReference type="EMBL" id="BAAAQN010000047">
    <property type="protein sequence ID" value="GAA2049688.1"/>
    <property type="molecule type" value="Genomic_DNA"/>
</dbReference>
<name>A0ABN2V5V7_9ACTN</name>
<evidence type="ECO:0000256" key="5">
    <source>
        <dbReference type="ARBA" id="ARBA00022989"/>
    </source>
</evidence>
<evidence type="ECO:0000256" key="2">
    <source>
        <dbReference type="ARBA" id="ARBA00022448"/>
    </source>
</evidence>
<dbReference type="InterPro" id="IPR036259">
    <property type="entry name" value="MFS_trans_sf"/>
</dbReference>
<evidence type="ECO:0000256" key="1">
    <source>
        <dbReference type="ARBA" id="ARBA00004651"/>
    </source>
</evidence>
<dbReference type="InterPro" id="IPR010290">
    <property type="entry name" value="TM_effector"/>
</dbReference>
<gene>
    <name evidence="8" type="ORF">GCM10009839_64700</name>
</gene>
<feature type="transmembrane region" description="Helical" evidence="7">
    <location>
        <begin position="79"/>
        <end position="103"/>
    </location>
</feature>
<feature type="transmembrane region" description="Helical" evidence="7">
    <location>
        <begin position="167"/>
        <end position="184"/>
    </location>
</feature>
<feature type="transmembrane region" description="Helical" evidence="7">
    <location>
        <begin position="352"/>
        <end position="371"/>
    </location>
</feature>
<evidence type="ECO:0000256" key="3">
    <source>
        <dbReference type="ARBA" id="ARBA00022475"/>
    </source>
</evidence>
<dbReference type="CDD" id="cd06173">
    <property type="entry name" value="MFS_MefA_like"/>
    <property type="match status" value="1"/>
</dbReference>
<feature type="transmembrane region" description="Helical" evidence="7">
    <location>
        <begin position="288"/>
        <end position="306"/>
    </location>
</feature>
<sequence length="459" mass="46604">MSRNLKAAAGTLEPDSPAADALAAGAETFVQDADVANAANGVNGANGAKADAADTTAVVTKDTVLGRISGALRERDFRWWFASQVTSASGVMAQGVALSWWVLQQTGDAVWLSVMTLATWGPTLIGGAWAGALVDRSDRRRLLLVTQAVLMGIAVTLAVLAATGQLAIWNVVVASVLSGTVLAVDAPARQVYVVDLVGEDGVASAVGLWEVALNASRVIGPGIGGALLAVSGATACFGVNALSYVAPLVVLTKMQARSSAPRAQKGKNKGGTARDGMRYAFSSPIMRALLPMSAASGLIFGMTIALPPLVERALHQGGGAYGAMMAAFGIGGLPGALLAASRPVPTGRRVRVLALATAGSVLAIAIAPNLALALAGMVLLGVTSIWFIASANTLAQLRCRPDMRGRVMSLWGMAMTGVAPIAGFGVAAIVQYVGPREGFAVSGVLLAAAAAAGWRALRE</sequence>
<dbReference type="Pfam" id="PF05977">
    <property type="entry name" value="MFS_3"/>
    <property type="match status" value="1"/>
</dbReference>
<reference evidence="8 9" key="1">
    <citation type="journal article" date="2019" name="Int. J. Syst. Evol. Microbiol.">
        <title>The Global Catalogue of Microorganisms (GCM) 10K type strain sequencing project: providing services to taxonomists for standard genome sequencing and annotation.</title>
        <authorList>
            <consortium name="The Broad Institute Genomics Platform"/>
            <consortium name="The Broad Institute Genome Sequencing Center for Infectious Disease"/>
            <person name="Wu L."/>
            <person name="Ma J."/>
        </authorList>
    </citation>
    <scope>NUCLEOTIDE SEQUENCE [LARGE SCALE GENOMIC DNA]</scope>
    <source>
        <strain evidence="8 9">JCM 16014</strain>
    </source>
</reference>
<feature type="transmembrane region" description="Helical" evidence="7">
    <location>
        <begin position="439"/>
        <end position="457"/>
    </location>
</feature>
<proteinExistence type="predicted"/>
<protein>
    <submittedName>
        <fullName evidence="8">MFS transporter</fullName>
    </submittedName>
</protein>
<dbReference type="Gene3D" id="1.20.1250.20">
    <property type="entry name" value="MFS general substrate transporter like domains"/>
    <property type="match status" value="1"/>
</dbReference>
<comment type="subcellular location">
    <subcellularLocation>
        <location evidence="1">Cell membrane</location>
        <topology evidence="1">Multi-pass membrane protein</topology>
    </subcellularLocation>
</comment>
<dbReference type="PANTHER" id="PTHR23513:SF11">
    <property type="entry name" value="STAPHYLOFERRIN A TRANSPORTER"/>
    <property type="match status" value="1"/>
</dbReference>
<evidence type="ECO:0000256" key="7">
    <source>
        <dbReference type="SAM" id="Phobius"/>
    </source>
</evidence>
<evidence type="ECO:0000256" key="6">
    <source>
        <dbReference type="ARBA" id="ARBA00023136"/>
    </source>
</evidence>
<feature type="transmembrane region" description="Helical" evidence="7">
    <location>
        <begin position="318"/>
        <end position="340"/>
    </location>
</feature>
<accession>A0ABN2V5V7</accession>
<dbReference type="PANTHER" id="PTHR23513">
    <property type="entry name" value="INTEGRAL MEMBRANE EFFLUX PROTEIN-RELATED"/>
    <property type="match status" value="1"/>
</dbReference>
<organism evidence="8 9">
    <name type="scientific">Catenulispora yoronensis</name>
    <dbReference type="NCBI Taxonomy" id="450799"/>
    <lineage>
        <taxon>Bacteria</taxon>
        <taxon>Bacillati</taxon>
        <taxon>Actinomycetota</taxon>
        <taxon>Actinomycetes</taxon>
        <taxon>Catenulisporales</taxon>
        <taxon>Catenulisporaceae</taxon>
        <taxon>Catenulispora</taxon>
    </lineage>
</organism>
<comment type="caution">
    <text evidence="8">The sequence shown here is derived from an EMBL/GenBank/DDBJ whole genome shotgun (WGS) entry which is preliminary data.</text>
</comment>
<keyword evidence="5 7" id="KW-1133">Transmembrane helix</keyword>
<feature type="transmembrane region" description="Helical" evidence="7">
    <location>
        <begin position="377"/>
        <end position="395"/>
    </location>
</feature>
<keyword evidence="9" id="KW-1185">Reference proteome</keyword>
<keyword evidence="3" id="KW-1003">Cell membrane</keyword>
<keyword evidence="4 7" id="KW-0812">Transmembrane</keyword>
<dbReference type="SUPFAM" id="SSF103473">
    <property type="entry name" value="MFS general substrate transporter"/>
    <property type="match status" value="1"/>
</dbReference>
<dbReference type="RefSeq" id="WP_344669482.1">
    <property type="nucleotide sequence ID" value="NZ_BAAAQN010000047.1"/>
</dbReference>
<evidence type="ECO:0000313" key="8">
    <source>
        <dbReference type="EMBL" id="GAA2049688.1"/>
    </source>
</evidence>
<evidence type="ECO:0000313" key="9">
    <source>
        <dbReference type="Proteomes" id="UP001500751"/>
    </source>
</evidence>
<keyword evidence="6 7" id="KW-0472">Membrane</keyword>
<feature type="transmembrane region" description="Helical" evidence="7">
    <location>
        <begin position="142"/>
        <end position="161"/>
    </location>
</feature>
<feature type="transmembrane region" description="Helical" evidence="7">
    <location>
        <begin position="407"/>
        <end position="433"/>
    </location>
</feature>
<keyword evidence="2" id="KW-0813">Transport</keyword>
<dbReference type="Proteomes" id="UP001500751">
    <property type="component" value="Unassembled WGS sequence"/>
</dbReference>